<protein>
    <recommendedName>
        <fullName evidence="1">PIN domain-containing protein</fullName>
    </recommendedName>
</protein>
<dbReference type="OrthoDB" id="8613935at2"/>
<comment type="caution">
    <text evidence="2">The sequence shown here is derived from an EMBL/GenBank/DDBJ whole genome shotgun (WGS) entry which is preliminary data.</text>
</comment>
<proteinExistence type="predicted"/>
<evidence type="ECO:0000313" key="3">
    <source>
        <dbReference type="Proteomes" id="UP000188602"/>
    </source>
</evidence>
<gene>
    <name evidence="2" type="ORF">BKL49_02590</name>
</gene>
<accession>A0A1V3JSM0</accession>
<dbReference type="Proteomes" id="UP000188602">
    <property type="component" value="Unassembled WGS sequence"/>
</dbReference>
<dbReference type="SUPFAM" id="SSF88723">
    <property type="entry name" value="PIN domain-like"/>
    <property type="match status" value="1"/>
</dbReference>
<dbReference type="Gene3D" id="3.40.50.1010">
    <property type="entry name" value="5'-nuclease"/>
    <property type="match status" value="1"/>
</dbReference>
<evidence type="ECO:0000259" key="1">
    <source>
        <dbReference type="Pfam" id="PF01850"/>
    </source>
</evidence>
<name>A0A1V3JSM0_9PAST</name>
<dbReference type="InterPro" id="IPR029060">
    <property type="entry name" value="PIN-like_dom_sf"/>
</dbReference>
<dbReference type="EMBL" id="MLHQ01000008">
    <property type="protein sequence ID" value="OOF59698.1"/>
    <property type="molecule type" value="Genomic_DNA"/>
</dbReference>
<reference evidence="2 3" key="1">
    <citation type="submission" date="2016-10" db="EMBL/GenBank/DDBJ databases">
        <title>Rodentibacter gen. nov. and new species.</title>
        <authorList>
            <person name="Christensen H."/>
        </authorList>
    </citation>
    <scope>NUCLEOTIDE SEQUENCE [LARGE SCALE GENOMIC DNA]</scope>
    <source>
        <strain evidence="2 3">Ac151</strain>
    </source>
</reference>
<dbReference type="RefSeq" id="WP_077423079.1">
    <property type="nucleotide sequence ID" value="NZ_MLHQ01000008.1"/>
</dbReference>
<evidence type="ECO:0000313" key="2">
    <source>
        <dbReference type="EMBL" id="OOF59698.1"/>
    </source>
</evidence>
<organism evidence="2 3">
    <name type="scientific">Rodentibacter myodis</name>
    <dbReference type="NCBI Taxonomy" id="1907939"/>
    <lineage>
        <taxon>Bacteria</taxon>
        <taxon>Pseudomonadati</taxon>
        <taxon>Pseudomonadota</taxon>
        <taxon>Gammaproteobacteria</taxon>
        <taxon>Pasteurellales</taxon>
        <taxon>Pasteurellaceae</taxon>
        <taxon>Rodentibacter</taxon>
    </lineage>
</organism>
<feature type="domain" description="PIN" evidence="1">
    <location>
        <begin position="4"/>
        <end position="135"/>
    </location>
</feature>
<sequence length="154" mass="18105">MKKILLDTNKIISILKGNSNALNWFKQQYKSGQALFFTTPLIRHEVLRFYNYSNKLEYDKAEKFLSELEIINIDKAITDIATDIFRYEKTQYPERYQSQSDGTEKRLDKYNFDTMYVSTAKCFGLDTPSNDGDIPKILSLYDEMMSYKVEEKAL</sequence>
<keyword evidence="3" id="KW-1185">Reference proteome</keyword>
<dbReference type="Pfam" id="PF01850">
    <property type="entry name" value="PIN"/>
    <property type="match status" value="1"/>
</dbReference>
<dbReference type="AlphaFoldDB" id="A0A1V3JSM0"/>
<dbReference type="InterPro" id="IPR002716">
    <property type="entry name" value="PIN_dom"/>
</dbReference>